<feature type="transmembrane region" description="Helical" evidence="1">
    <location>
        <begin position="6"/>
        <end position="25"/>
    </location>
</feature>
<dbReference type="VEuPathDB" id="FungiDB:I7I52_11197"/>
<evidence type="ECO:0000313" key="2">
    <source>
        <dbReference type="EMBL" id="KAG5287427.1"/>
    </source>
</evidence>
<evidence type="ECO:0000256" key="1">
    <source>
        <dbReference type="SAM" id="Phobius"/>
    </source>
</evidence>
<evidence type="ECO:0000313" key="3">
    <source>
        <dbReference type="Proteomes" id="UP000670092"/>
    </source>
</evidence>
<dbReference type="AlphaFoldDB" id="A0A8H7YD23"/>
<dbReference type="EMBL" id="JAEVHI010000007">
    <property type="protein sequence ID" value="KAG5287427.1"/>
    <property type="molecule type" value="Genomic_DNA"/>
</dbReference>
<keyword evidence="1" id="KW-0472">Membrane</keyword>
<dbReference type="Proteomes" id="UP000670092">
    <property type="component" value="Unassembled WGS sequence"/>
</dbReference>
<organism evidence="2 3">
    <name type="scientific">Ajellomyces capsulatus</name>
    <name type="common">Darling's disease fungus</name>
    <name type="synonym">Histoplasma capsulatum</name>
    <dbReference type="NCBI Taxonomy" id="5037"/>
    <lineage>
        <taxon>Eukaryota</taxon>
        <taxon>Fungi</taxon>
        <taxon>Dikarya</taxon>
        <taxon>Ascomycota</taxon>
        <taxon>Pezizomycotina</taxon>
        <taxon>Eurotiomycetes</taxon>
        <taxon>Eurotiomycetidae</taxon>
        <taxon>Onygenales</taxon>
        <taxon>Ajellomycetaceae</taxon>
        <taxon>Histoplasma</taxon>
    </lineage>
</organism>
<keyword evidence="1" id="KW-0812">Transmembrane</keyword>
<comment type="caution">
    <text evidence="2">The sequence shown here is derived from an EMBL/GenBank/DDBJ whole genome shotgun (WGS) entry which is preliminary data.</text>
</comment>
<accession>A0A8H7YD23</accession>
<sequence>MAQPTFPRYICIFMEFTGTFFTLLLRFQFYHPVGRNNISALLISSANEEYHNPWHDDFSSLFLPSLPPSPSFIFFYFFADDSIKSQVKMIDATWSPYATEHSRI</sequence>
<reference evidence="2 3" key="1">
    <citation type="submission" date="2021-01" db="EMBL/GenBank/DDBJ databases">
        <title>Chromosome-level genome assembly of a human fungal pathogen reveals clustering of transcriptionally co-regulated genes.</title>
        <authorList>
            <person name="Voorhies M."/>
            <person name="Cohen S."/>
            <person name="Shea T.P."/>
            <person name="Petrus S."/>
            <person name="Munoz J.F."/>
            <person name="Poplawski S."/>
            <person name="Goldman W.E."/>
            <person name="Michael T."/>
            <person name="Cuomo C.A."/>
            <person name="Sil A."/>
            <person name="Beyhan S."/>
        </authorList>
    </citation>
    <scope>NUCLEOTIDE SEQUENCE [LARGE SCALE GENOMIC DNA]</scope>
    <source>
        <strain evidence="2 3">G184AR</strain>
    </source>
</reference>
<name>A0A8H7YD23_AJECA</name>
<gene>
    <name evidence="2" type="ORF">I7I52_11197</name>
</gene>
<protein>
    <submittedName>
        <fullName evidence="2">Uncharacterized protein</fullName>
    </submittedName>
</protein>
<proteinExistence type="predicted"/>
<keyword evidence="1" id="KW-1133">Transmembrane helix</keyword>